<comment type="caution">
    <text evidence="10">The sequence shown here is derived from an EMBL/GenBank/DDBJ whole genome shotgun (WGS) entry which is preliminary data.</text>
</comment>
<gene>
    <name evidence="10" type="ORF">H4R20_004766</name>
</gene>
<comment type="pathway">
    <text evidence="3">tRNA modification; 5-methoxycarbonylmethyl-2-thiouridine-tRNA biosynthesis.</text>
</comment>
<evidence type="ECO:0000256" key="6">
    <source>
        <dbReference type="ARBA" id="ARBA00022490"/>
    </source>
</evidence>
<dbReference type="InterPro" id="IPR019519">
    <property type="entry name" value="Elp5"/>
</dbReference>
<reference evidence="10" key="1">
    <citation type="submission" date="2022-07" db="EMBL/GenBank/DDBJ databases">
        <title>Phylogenomic reconstructions and comparative analyses of Kickxellomycotina fungi.</title>
        <authorList>
            <person name="Reynolds N.K."/>
            <person name="Stajich J.E."/>
            <person name="Barry K."/>
            <person name="Grigoriev I.V."/>
            <person name="Crous P."/>
            <person name="Smith M.E."/>
        </authorList>
    </citation>
    <scope>NUCLEOTIDE SEQUENCE</scope>
    <source>
        <strain evidence="10">NRRL 1565</strain>
    </source>
</reference>
<feature type="region of interest" description="Disordered" evidence="9">
    <location>
        <begin position="333"/>
        <end position="363"/>
    </location>
</feature>
<feature type="compositionally biased region" description="Acidic residues" evidence="9">
    <location>
        <begin position="347"/>
        <end position="363"/>
    </location>
</feature>
<dbReference type="Proteomes" id="UP001140094">
    <property type="component" value="Unassembled WGS sequence"/>
</dbReference>
<accession>A0A9W8LRS2</accession>
<dbReference type="GO" id="GO:0002098">
    <property type="term" value="P:tRNA wobble uridine modification"/>
    <property type="evidence" value="ECO:0007669"/>
    <property type="project" value="InterPro"/>
</dbReference>
<organism evidence="10 11">
    <name type="scientific">Coemansia guatemalensis</name>
    <dbReference type="NCBI Taxonomy" id="2761395"/>
    <lineage>
        <taxon>Eukaryota</taxon>
        <taxon>Fungi</taxon>
        <taxon>Fungi incertae sedis</taxon>
        <taxon>Zoopagomycota</taxon>
        <taxon>Kickxellomycotina</taxon>
        <taxon>Kickxellomycetes</taxon>
        <taxon>Kickxellales</taxon>
        <taxon>Kickxellaceae</taxon>
        <taxon>Coemansia</taxon>
    </lineage>
</organism>
<feature type="region of interest" description="Disordered" evidence="9">
    <location>
        <begin position="255"/>
        <end position="282"/>
    </location>
</feature>
<evidence type="ECO:0000256" key="2">
    <source>
        <dbReference type="ARBA" id="ARBA00004496"/>
    </source>
</evidence>
<evidence type="ECO:0000256" key="8">
    <source>
        <dbReference type="ARBA" id="ARBA00023242"/>
    </source>
</evidence>
<evidence type="ECO:0000256" key="4">
    <source>
        <dbReference type="ARBA" id="ARBA00009567"/>
    </source>
</evidence>
<dbReference type="EMBL" id="JANBUO010001361">
    <property type="protein sequence ID" value="KAJ2798587.1"/>
    <property type="molecule type" value="Genomic_DNA"/>
</dbReference>
<dbReference type="Pfam" id="PF10483">
    <property type="entry name" value="Elong_Iki1"/>
    <property type="match status" value="1"/>
</dbReference>
<dbReference type="GO" id="GO:0000049">
    <property type="term" value="F:tRNA binding"/>
    <property type="evidence" value="ECO:0007669"/>
    <property type="project" value="TreeGrafter"/>
</dbReference>
<keyword evidence="8" id="KW-0539">Nucleus</keyword>
<feature type="compositionally biased region" description="Polar residues" evidence="9">
    <location>
        <begin position="255"/>
        <end position="271"/>
    </location>
</feature>
<dbReference type="Gene3D" id="3.40.50.300">
    <property type="entry name" value="P-loop containing nucleotide triphosphate hydrolases"/>
    <property type="match status" value="1"/>
</dbReference>
<proteinExistence type="inferred from homology"/>
<name>A0A9W8LRS2_9FUNG</name>
<keyword evidence="7" id="KW-0819">tRNA processing</keyword>
<evidence type="ECO:0000256" key="3">
    <source>
        <dbReference type="ARBA" id="ARBA00005043"/>
    </source>
</evidence>
<sequence>MSNTELSIKRIAAHQQYSVPLIILSETAQQTALPLLEAMVRESLSLGLRIVVVCLAGGLGDDIMCMPNTTRINHCLLPGQIADCTASFAASFAELEKKLGEFINNDEVTVVFDDIEPLLSTSLALTLALLRNFRQLIGNNTRSRILARFPCDIVDQLDGRFQGVAGQPLAQNALSCIADATIDIFPMSALETWMPGWYSDGRAQPFASIGNNDCHRGLVRLEHKRRSGKVGYELSQFEINEQLRPVFSPIQLTAQTQSTQSVPDTGRSASGLTPAPGDGQLEAATNIEDHPAANLSFNLRLTEKQRQERAGVELPYLEAQLSRLSSSKPIAAVAKDSGDGEIHYQLDDEDDWDEDDPDDDLEI</sequence>
<dbReference type="InterPro" id="IPR027417">
    <property type="entry name" value="P-loop_NTPase"/>
</dbReference>
<feature type="compositionally biased region" description="Basic and acidic residues" evidence="9">
    <location>
        <begin position="336"/>
        <end position="346"/>
    </location>
</feature>
<protein>
    <recommendedName>
        <fullName evidence="5">Elongator complex protein 5</fullName>
    </recommendedName>
</protein>
<dbReference type="AlphaFoldDB" id="A0A9W8LRS2"/>
<evidence type="ECO:0000313" key="11">
    <source>
        <dbReference type="Proteomes" id="UP001140094"/>
    </source>
</evidence>
<dbReference type="PANTHER" id="PTHR15641:SF1">
    <property type="entry name" value="ELONGATOR COMPLEX PROTEIN 5"/>
    <property type="match status" value="1"/>
</dbReference>
<keyword evidence="11" id="KW-1185">Reference proteome</keyword>
<evidence type="ECO:0000256" key="9">
    <source>
        <dbReference type="SAM" id="MobiDB-lite"/>
    </source>
</evidence>
<evidence type="ECO:0000256" key="5">
    <source>
        <dbReference type="ARBA" id="ARBA00020264"/>
    </source>
</evidence>
<comment type="similarity">
    <text evidence="4">Belongs to the ELP5 family.</text>
</comment>
<dbReference type="GO" id="GO:0033588">
    <property type="term" value="C:elongator holoenzyme complex"/>
    <property type="evidence" value="ECO:0007669"/>
    <property type="project" value="InterPro"/>
</dbReference>
<comment type="subcellular location">
    <subcellularLocation>
        <location evidence="2">Cytoplasm</location>
    </subcellularLocation>
    <subcellularLocation>
        <location evidence="1">Nucleus</location>
    </subcellularLocation>
</comment>
<dbReference type="GO" id="GO:0005634">
    <property type="term" value="C:nucleus"/>
    <property type="evidence" value="ECO:0007669"/>
    <property type="project" value="UniProtKB-SubCell"/>
</dbReference>
<keyword evidence="6" id="KW-0963">Cytoplasm</keyword>
<dbReference type="OrthoDB" id="166907at2759"/>
<dbReference type="GO" id="GO:0005829">
    <property type="term" value="C:cytosol"/>
    <property type="evidence" value="ECO:0007669"/>
    <property type="project" value="TreeGrafter"/>
</dbReference>
<evidence type="ECO:0000313" key="10">
    <source>
        <dbReference type="EMBL" id="KAJ2798587.1"/>
    </source>
</evidence>
<evidence type="ECO:0000256" key="1">
    <source>
        <dbReference type="ARBA" id="ARBA00004123"/>
    </source>
</evidence>
<dbReference type="PANTHER" id="PTHR15641">
    <property type="entry name" value="ELONGATOR COMPLEX PROTEIN 5"/>
    <property type="match status" value="1"/>
</dbReference>
<evidence type="ECO:0000256" key="7">
    <source>
        <dbReference type="ARBA" id="ARBA00022694"/>
    </source>
</evidence>